<dbReference type="InterPro" id="IPR004785">
    <property type="entry name" value="RpiB"/>
</dbReference>
<organism evidence="2 3">
    <name type="scientific">Giardia duodenalis assemblage B</name>
    <dbReference type="NCBI Taxonomy" id="1394984"/>
    <lineage>
        <taxon>Eukaryota</taxon>
        <taxon>Metamonada</taxon>
        <taxon>Diplomonadida</taxon>
        <taxon>Hexamitidae</taxon>
        <taxon>Giardiinae</taxon>
        <taxon>Giardia</taxon>
    </lineage>
</organism>
<dbReference type="GO" id="GO:0016853">
    <property type="term" value="F:isomerase activity"/>
    <property type="evidence" value="ECO:0007669"/>
    <property type="project" value="UniProtKB-KW"/>
</dbReference>
<evidence type="ECO:0000313" key="3">
    <source>
        <dbReference type="Proteomes" id="UP000070089"/>
    </source>
</evidence>
<comment type="caution">
    <text evidence="2">The sequence shown here is derived from an EMBL/GenBank/DDBJ whole genome shotgun (WGS) entry which is preliminary data.</text>
</comment>
<dbReference type="Pfam" id="PF02502">
    <property type="entry name" value="LacAB_rpiB"/>
    <property type="match status" value="1"/>
</dbReference>
<gene>
    <name evidence="2" type="ORF">QR46_2323</name>
</gene>
<proteinExistence type="predicted"/>
<accession>A0A132NUD1</accession>
<name>A0A132NUD1_GIAIN</name>
<dbReference type="Gene3D" id="3.40.1400.10">
    <property type="entry name" value="Sugar-phosphate isomerase, RpiB/LacA/LacB"/>
    <property type="match status" value="1"/>
</dbReference>
<dbReference type="VEuPathDB" id="GiardiaDB:QR46_2323"/>
<dbReference type="Proteomes" id="UP000070089">
    <property type="component" value="Unassembled WGS sequence"/>
</dbReference>
<dbReference type="PANTHER" id="PTHR30345:SF0">
    <property type="entry name" value="DNA DAMAGE-REPAIR_TOLERATION PROTEIN DRT102"/>
    <property type="match status" value="1"/>
</dbReference>
<dbReference type="InterPro" id="IPR036569">
    <property type="entry name" value="RpiB_LacA_LacB_sf"/>
</dbReference>
<dbReference type="SUPFAM" id="SSF89623">
    <property type="entry name" value="Ribose/Galactose isomerase RpiB/AlsB"/>
    <property type="match status" value="1"/>
</dbReference>
<dbReference type="OrthoDB" id="2106730at2759"/>
<dbReference type="NCBIfam" id="TIGR00689">
    <property type="entry name" value="rpiB_lacA_lacB"/>
    <property type="match status" value="1"/>
</dbReference>
<sequence>MVQHLTELLEFFPSIVCVMASPCPSRLIQEVGPSAFRRLQSRMRRELFLILSRLSQVCLVNKSMKVAFASDHGGRGLRLFLQQRAGANGYAVVDLGTESDASVDYPDFAKIGCEAVLSGRADCCVLICGTGIGISIAANKMKGIRCALCSSEYDAEMARKHNNANALALGGRTTGPEVASSILLRFLATEFEGGRHATRLEKIKAMEE</sequence>
<evidence type="ECO:0000256" key="1">
    <source>
        <dbReference type="ARBA" id="ARBA00023235"/>
    </source>
</evidence>
<dbReference type="NCBIfam" id="NF004051">
    <property type="entry name" value="PRK05571.1"/>
    <property type="match status" value="1"/>
</dbReference>
<dbReference type="AlphaFoldDB" id="A0A132NUD1"/>
<keyword evidence="1 2" id="KW-0413">Isomerase</keyword>
<evidence type="ECO:0000313" key="2">
    <source>
        <dbReference type="EMBL" id="KWX13689.1"/>
    </source>
</evidence>
<dbReference type="InterPro" id="IPR003500">
    <property type="entry name" value="RpiB_LacA_LacB"/>
</dbReference>
<dbReference type="PANTHER" id="PTHR30345">
    <property type="entry name" value="RIBOSE-5-PHOSPHATE ISOMERASE B"/>
    <property type="match status" value="1"/>
</dbReference>
<dbReference type="EMBL" id="JXTI01000060">
    <property type="protein sequence ID" value="KWX13689.1"/>
    <property type="molecule type" value="Genomic_DNA"/>
</dbReference>
<dbReference type="GO" id="GO:0005975">
    <property type="term" value="P:carbohydrate metabolic process"/>
    <property type="evidence" value="ECO:0007669"/>
    <property type="project" value="InterPro"/>
</dbReference>
<dbReference type="NCBIfam" id="TIGR01120">
    <property type="entry name" value="rpiB"/>
    <property type="match status" value="1"/>
</dbReference>
<reference evidence="2 3" key="1">
    <citation type="journal article" date="2015" name="Mol. Biochem. Parasitol.">
        <title>Identification of polymorphic genes for use in assemblage B genotyping assays through comparative genomics of multiple assemblage B Giardia duodenalis isolates.</title>
        <authorList>
            <person name="Wielinga C."/>
            <person name="Thompson R.C."/>
            <person name="Monis P."/>
            <person name="Ryan U."/>
        </authorList>
    </citation>
    <scope>NUCLEOTIDE SEQUENCE [LARGE SCALE GENOMIC DNA]</scope>
    <source>
        <strain evidence="2 3">BAH15c1</strain>
    </source>
</reference>
<protein>
    <submittedName>
        <fullName evidence="2">Ribose 5-phosphate isomerase</fullName>
    </submittedName>
</protein>